<feature type="modified residue" description="Phosphohistidine" evidence="2">
    <location>
        <position position="59"/>
    </location>
</feature>
<feature type="domain" description="HPt" evidence="3">
    <location>
        <begin position="20"/>
        <end position="108"/>
    </location>
</feature>
<dbReference type="SUPFAM" id="SSF47226">
    <property type="entry name" value="Histidine-containing phosphotransfer domain, HPT domain"/>
    <property type="match status" value="1"/>
</dbReference>
<dbReference type="Gene3D" id="1.20.120.160">
    <property type="entry name" value="HPT domain"/>
    <property type="match status" value="1"/>
</dbReference>
<evidence type="ECO:0000259" key="3">
    <source>
        <dbReference type="PROSITE" id="PS50894"/>
    </source>
</evidence>
<accession>A0A1H7LIV9</accession>
<dbReference type="Pfam" id="PF01627">
    <property type="entry name" value="Hpt"/>
    <property type="match status" value="1"/>
</dbReference>
<dbReference type="EMBL" id="FOBI01000004">
    <property type="protein sequence ID" value="SEK98932.1"/>
    <property type="molecule type" value="Genomic_DNA"/>
</dbReference>
<evidence type="ECO:0000313" key="4">
    <source>
        <dbReference type="EMBL" id="SEK98932.1"/>
    </source>
</evidence>
<name>A0A1H7LIV9_9GAMM</name>
<protein>
    <submittedName>
        <fullName evidence="4">Hpt domain-containing protein</fullName>
    </submittedName>
</protein>
<dbReference type="GO" id="GO:0004672">
    <property type="term" value="F:protein kinase activity"/>
    <property type="evidence" value="ECO:0007669"/>
    <property type="project" value="UniProtKB-ARBA"/>
</dbReference>
<proteinExistence type="predicted"/>
<dbReference type="AlphaFoldDB" id="A0A1H7LIV9"/>
<keyword evidence="2" id="KW-0597">Phosphoprotein</keyword>
<evidence type="ECO:0000256" key="1">
    <source>
        <dbReference type="ARBA" id="ARBA00023012"/>
    </source>
</evidence>
<dbReference type="OrthoDB" id="6227564at2"/>
<reference evidence="5" key="1">
    <citation type="submission" date="2016-10" db="EMBL/GenBank/DDBJ databases">
        <authorList>
            <person name="Varghese N."/>
            <person name="Submissions S."/>
        </authorList>
    </citation>
    <scope>NUCLEOTIDE SEQUENCE [LARGE SCALE GENOMIC DNA]</scope>
    <source>
        <strain evidence="5">CGMCC 1.9127</strain>
    </source>
</reference>
<keyword evidence="1" id="KW-0902">Two-component regulatory system</keyword>
<dbReference type="InterPro" id="IPR008207">
    <property type="entry name" value="Sig_transdc_His_kin_Hpt_dom"/>
</dbReference>
<gene>
    <name evidence="4" type="ORF">SAMN05216262_104178</name>
</gene>
<organism evidence="4 5">
    <name type="scientific">Colwellia chukchiensis</name>
    <dbReference type="NCBI Taxonomy" id="641665"/>
    <lineage>
        <taxon>Bacteria</taxon>
        <taxon>Pseudomonadati</taxon>
        <taxon>Pseudomonadota</taxon>
        <taxon>Gammaproteobacteria</taxon>
        <taxon>Alteromonadales</taxon>
        <taxon>Colwelliaceae</taxon>
        <taxon>Colwellia</taxon>
    </lineage>
</organism>
<evidence type="ECO:0000256" key="2">
    <source>
        <dbReference type="PROSITE-ProRule" id="PRU00110"/>
    </source>
</evidence>
<dbReference type="GO" id="GO:0000160">
    <property type="term" value="P:phosphorelay signal transduction system"/>
    <property type="evidence" value="ECO:0007669"/>
    <property type="project" value="UniProtKB-KW"/>
</dbReference>
<evidence type="ECO:0000313" key="5">
    <source>
        <dbReference type="Proteomes" id="UP000199297"/>
    </source>
</evidence>
<dbReference type="STRING" id="641665.GCA_002104455_02828"/>
<dbReference type="RefSeq" id="WP_085284361.1">
    <property type="nucleotide sequence ID" value="NZ_FOBI01000004.1"/>
</dbReference>
<dbReference type="PROSITE" id="PS50894">
    <property type="entry name" value="HPT"/>
    <property type="match status" value="1"/>
</dbReference>
<keyword evidence="5" id="KW-1185">Reference proteome</keyword>
<sequence>MTTTQHLNLTLLNSYLETLDVSVLQQMLSLYQQQSSIYLAAISTAQEQCHQPAWQEQCHKMKGAAASAGLSQVQQQLISMERSSADWPTKLTQLQQLKQLNLDAIQAFKQWLVTN</sequence>
<dbReference type="InterPro" id="IPR036641">
    <property type="entry name" value="HPT_dom_sf"/>
</dbReference>
<dbReference type="Proteomes" id="UP000199297">
    <property type="component" value="Unassembled WGS sequence"/>
</dbReference>